<dbReference type="CDD" id="cd00093">
    <property type="entry name" value="HTH_XRE"/>
    <property type="match status" value="1"/>
</dbReference>
<dbReference type="OrthoDB" id="337567at2"/>
<dbReference type="PROSITE" id="PS50943">
    <property type="entry name" value="HTH_CROC1"/>
    <property type="match status" value="1"/>
</dbReference>
<keyword evidence="1" id="KW-0238">DNA-binding</keyword>
<dbReference type="Proteomes" id="UP000285517">
    <property type="component" value="Chromosome"/>
</dbReference>
<feature type="domain" description="HTH cro/C1-type" evidence="2">
    <location>
        <begin position="115"/>
        <end position="158"/>
    </location>
</feature>
<dbReference type="SMART" id="SM00530">
    <property type="entry name" value="HTH_XRE"/>
    <property type="match status" value="1"/>
</dbReference>
<dbReference type="InterPro" id="IPR050807">
    <property type="entry name" value="TransReg_Diox_bact_type"/>
</dbReference>
<reference evidence="3 4" key="1">
    <citation type="submission" date="2019-01" db="EMBL/GenBank/DDBJ databases">
        <title>Complete genome sequencing of Aequorivita sp. H23M31.</title>
        <authorList>
            <person name="Bae J.-W."/>
        </authorList>
    </citation>
    <scope>NUCLEOTIDE SEQUENCE [LARGE SCALE GENOMIC DNA]</scope>
    <source>
        <strain evidence="3 4">H23M31</strain>
    </source>
</reference>
<dbReference type="EMBL" id="CP034951">
    <property type="protein sequence ID" value="QAA82973.1"/>
    <property type="molecule type" value="Genomic_DNA"/>
</dbReference>
<sequence length="305" mass="35393">MRQINRILKITNVNFPEISFITNSGEHRMLNLKNHFEKLELKRDDFGYNVIADREVFNNVNLVDNALTWKEIVKVVPLPNGEIFNAYFQLDPILTIENSINDESIVGKINLGEQLKDIRKSLNLSQEELGKRVGSNKQYISKLENNKTDPEFKTLKKIFEVGLNKNIFIAHYGEEDDNILESLSNSFFKQKFLTWAEGKKGDLELIEGFSEEIKLLFIKNNIRTTYEMSVLNLAELTSIIGDTEIDYKYDFPDSWITQARFIYFSDWLNAVKLQRSLSANISDSISSKIEKIAKRDLMEDIFIID</sequence>
<dbReference type="KEGG" id="aev:EI546_15160"/>
<protein>
    <submittedName>
        <fullName evidence="3">XRE family transcriptional regulator</fullName>
    </submittedName>
</protein>
<evidence type="ECO:0000313" key="3">
    <source>
        <dbReference type="EMBL" id="QAA82973.1"/>
    </source>
</evidence>
<dbReference type="GO" id="GO:0003677">
    <property type="term" value="F:DNA binding"/>
    <property type="evidence" value="ECO:0007669"/>
    <property type="project" value="UniProtKB-KW"/>
</dbReference>
<dbReference type="SUPFAM" id="SSF47413">
    <property type="entry name" value="lambda repressor-like DNA-binding domains"/>
    <property type="match status" value="1"/>
</dbReference>
<keyword evidence="4" id="KW-1185">Reference proteome</keyword>
<dbReference type="AlphaFoldDB" id="A0A410G6S1"/>
<dbReference type="GO" id="GO:0003700">
    <property type="term" value="F:DNA-binding transcription factor activity"/>
    <property type="evidence" value="ECO:0007669"/>
    <property type="project" value="TreeGrafter"/>
</dbReference>
<dbReference type="InterPro" id="IPR010982">
    <property type="entry name" value="Lambda_DNA-bd_dom_sf"/>
</dbReference>
<dbReference type="Pfam" id="PF01381">
    <property type="entry name" value="HTH_3"/>
    <property type="match status" value="1"/>
</dbReference>
<evidence type="ECO:0000313" key="4">
    <source>
        <dbReference type="Proteomes" id="UP000285517"/>
    </source>
</evidence>
<dbReference type="Gene3D" id="1.10.260.40">
    <property type="entry name" value="lambda repressor-like DNA-binding domains"/>
    <property type="match status" value="1"/>
</dbReference>
<dbReference type="GO" id="GO:0005829">
    <property type="term" value="C:cytosol"/>
    <property type="evidence" value="ECO:0007669"/>
    <property type="project" value="TreeGrafter"/>
</dbReference>
<organism evidence="3 4">
    <name type="scientific">Aequorivita ciconiae</name>
    <dbReference type="NCBI Taxonomy" id="2494375"/>
    <lineage>
        <taxon>Bacteria</taxon>
        <taxon>Pseudomonadati</taxon>
        <taxon>Bacteroidota</taxon>
        <taxon>Flavobacteriia</taxon>
        <taxon>Flavobacteriales</taxon>
        <taxon>Flavobacteriaceae</taxon>
        <taxon>Aequorivita</taxon>
    </lineage>
</organism>
<name>A0A410G6S1_9FLAO</name>
<evidence type="ECO:0000256" key="1">
    <source>
        <dbReference type="ARBA" id="ARBA00023125"/>
    </source>
</evidence>
<evidence type="ECO:0000259" key="2">
    <source>
        <dbReference type="PROSITE" id="PS50943"/>
    </source>
</evidence>
<dbReference type="InterPro" id="IPR001387">
    <property type="entry name" value="Cro/C1-type_HTH"/>
</dbReference>
<gene>
    <name evidence="3" type="ORF">EI546_15160</name>
</gene>
<dbReference type="RefSeq" id="WP_128251337.1">
    <property type="nucleotide sequence ID" value="NZ_CP034951.1"/>
</dbReference>
<dbReference type="PANTHER" id="PTHR46797">
    <property type="entry name" value="HTH-TYPE TRANSCRIPTIONAL REGULATOR"/>
    <property type="match status" value="1"/>
</dbReference>
<dbReference type="PANTHER" id="PTHR46797:SF2">
    <property type="entry name" value="TRANSCRIPTIONAL REGULATOR"/>
    <property type="match status" value="1"/>
</dbReference>
<accession>A0A410G6S1</accession>
<proteinExistence type="predicted"/>